<organism evidence="1 2">
    <name type="scientific">Pseudomonas fluorescens</name>
    <dbReference type="NCBI Taxonomy" id="294"/>
    <lineage>
        <taxon>Bacteria</taxon>
        <taxon>Pseudomonadati</taxon>
        <taxon>Pseudomonadota</taxon>
        <taxon>Gammaproteobacteria</taxon>
        <taxon>Pseudomonadales</taxon>
        <taxon>Pseudomonadaceae</taxon>
        <taxon>Pseudomonas</taxon>
    </lineage>
</organism>
<proteinExistence type="predicted"/>
<protein>
    <submittedName>
        <fullName evidence="1">Uncharacterized protein</fullName>
    </submittedName>
</protein>
<accession>A0A5E7L0U6</accession>
<sequence length="72" mass="7642">MNIRNQIARLKQTAGDSQFSSDVRQISQLMDELSAEAVGGAAVGATSLLEILNATTCSDRPTPIPNNPKVTQ</sequence>
<reference evidence="1 2" key="1">
    <citation type="submission" date="2019-09" db="EMBL/GenBank/DDBJ databases">
        <authorList>
            <person name="Chandra G."/>
            <person name="Truman W A."/>
        </authorList>
    </citation>
    <scope>NUCLEOTIDE SEQUENCE [LARGE SCALE GENOMIC DNA]</scope>
    <source>
        <strain evidence="1">PS896</strain>
    </source>
</reference>
<dbReference type="EMBL" id="CABVIN010000004">
    <property type="protein sequence ID" value="VVP06826.1"/>
    <property type="molecule type" value="Genomic_DNA"/>
</dbReference>
<name>A0A5E7L0U6_PSEFL</name>
<evidence type="ECO:0000313" key="2">
    <source>
        <dbReference type="Proteomes" id="UP000377224"/>
    </source>
</evidence>
<gene>
    <name evidence="1" type="ORF">PS896_03117</name>
</gene>
<dbReference type="Proteomes" id="UP000377224">
    <property type="component" value="Unassembled WGS sequence"/>
</dbReference>
<evidence type="ECO:0000313" key="1">
    <source>
        <dbReference type="EMBL" id="VVP06826.1"/>
    </source>
</evidence>
<dbReference type="AlphaFoldDB" id="A0A5E7L0U6"/>
<dbReference type="RefSeq" id="WP_150647855.1">
    <property type="nucleotide sequence ID" value="NZ_CABVIN010000004.1"/>
</dbReference>